<dbReference type="Gene3D" id="2.40.128.20">
    <property type="match status" value="1"/>
</dbReference>
<keyword evidence="3" id="KW-1185">Reference proteome</keyword>
<keyword evidence="1" id="KW-0732">Signal</keyword>
<sequence>MKLQATEALLVLMLLNCSAPSAAEQCDLPPKMQQEDLHRLSEVRWVLVEAFADSPAGEELIKKANSSIVEMKLKDNNKSFLFIERNIVAGNCLVLRGNMSIPDAETSNHSFILDGAGVREFGGVVTPYNDQGRADVHQGCSNCLLIVYHGVLGGSPERMLLIYSSFLPHPGSKVPC</sequence>
<comment type="caution">
    <text evidence="2">The sequence shown here is derived from an EMBL/GenBank/DDBJ whole genome shotgun (WGS) entry which is preliminary data.</text>
</comment>
<name>A0AAV9RV15_9TELE</name>
<feature type="signal peptide" evidence="1">
    <location>
        <begin position="1"/>
        <end position="23"/>
    </location>
</feature>
<dbReference type="AlphaFoldDB" id="A0AAV9RV15"/>
<proteinExistence type="predicted"/>
<gene>
    <name evidence="2" type="ORF">CRENBAI_004747</name>
</gene>
<accession>A0AAV9RV15</accession>
<dbReference type="Proteomes" id="UP001311232">
    <property type="component" value="Unassembled WGS sequence"/>
</dbReference>
<organism evidence="2 3">
    <name type="scientific">Crenichthys baileyi</name>
    <name type="common">White River springfish</name>
    <dbReference type="NCBI Taxonomy" id="28760"/>
    <lineage>
        <taxon>Eukaryota</taxon>
        <taxon>Metazoa</taxon>
        <taxon>Chordata</taxon>
        <taxon>Craniata</taxon>
        <taxon>Vertebrata</taxon>
        <taxon>Euteleostomi</taxon>
        <taxon>Actinopterygii</taxon>
        <taxon>Neopterygii</taxon>
        <taxon>Teleostei</taxon>
        <taxon>Neoteleostei</taxon>
        <taxon>Acanthomorphata</taxon>
        <taxon>Ovalentaria</taxon>
        <taxon>Atherinomorphae</taxon>
        <taxon>Cyprinodontiformes</taxon>
        <taxon>Goodeidae</taxon>
        <taxon>Crenichthys</taxon>
    </lineage>
</organism>
<evidence type="ECO:0000313" key="3">
    <source>
        <dbReference type="Proteomes" id="UP001311232"/>
    </source>
</evidence>
<feature type="chain" id="PRO_5043552804" evidence="1">
    <location>
        <begin position="24"/>
        <end position="176"/>
    </location>
</feature>
<evidence type="ECO:0000313" key="2">
    <source>
        <dbReference type="EMBL" id="KAK5612904.1"/>
    </source>
</evidence>
<reference evidence="2 3" key="1">
    <citation type="submission" date="2021-06" db="EMBL/GenBank/DDBJ databases">
        <authorList>
            <person name="Palmer J.M."/>
        </authorList>
    </citation>
    <scope>NUCLEOTIDE SEQUENCE [LARGE SCALE GENOMIC DNA]</scope>
    <source>
        <strain evidence="2 3">MEX-2019</strain>
        <tissue evidence="2">Muscle</tissue>
    </source>
</reference>
<protein>
    <submittedName>
        <fullName evidence="2">Uncharacterized protein</fullName>
    </submittedName>
</protein>
<dbReference type="InterPro" id="IPR012674">
    <property type="entry name" value="Calycin"/>
</dbReference>
<dbReference type="EMBL" id="JAHHUM010001282">
    <property type="protein sequence ID" value="KAK5612904.1"/>
    <property type="molecule type" value="Genomic_DNA"/>
</dbReference>
<evidence type="ECO:0000256" key="1">
    <source>
        <dbReference type="SAM" id="SignalP"/>
    </source>
</evidence>